<dbReference type="InterPro" id="IPR032466">
    <property type="entry name" value="Metal_Hydrolase"/>
</dbReference>
<name>A0A6L7AAD5_LEULA</name>
<dbReference type="Pfam" id="PF07969">
    <property type="entry name" value="Amidohydro_3"/>
    <property type="match status" value="1"/>
</dbReference>
<dbReference type="InterPro" id="IPR033932">
    <property type="entry name" value="YtcJ-like"/>
</dbReference>
<dbReference type="RefSeq" id="WP_252968192.1">
    <property type="nucleotide sequence ID" value="NZ_DAITWI010000001.1"/>
</dbReference>
<dbReference type="SUPFAM" id="SSF51556">
    <property type="entry name" value="Metallo-dependent hydrolases"/>
    <property type="match status" value="1"/>
</dbReference>
<comment type="caution">
    <text evidence="2">The sequence shown here is derived from an EMBL/GenBank/DDBJ whole genome shotgun (WGS) entry which is preliminary data.</text>
</comment>
<dbReference type="PANTHER" id="PTHR22642">
    <property type="entry name" value="IMIDAZOLONEPROPIONASE"/>
    <property type="match status" value="1"/>
</dbReference>
<keyword evidence="2" id="KW-0378">Hydrolase</keyword>
<dbReference type="Gene3D" id="3.10.310.70">
    <property type="match status" value="1"/>
</dbReference>
<dbReference type="InterPro" id="IPR013108">
    <property type="entry name" value="Amidohydro_3"/>
</dbReference>
<dbReference type="Gene3D" id="3.20.20.140">
    <property type="entry name" value="Metal-dependent hydrolases"/>
    <property type="match status" value="1"/>
</dbReference>
<evidence type="ECO:0000313" key="2">
    <source>
        <dbReference type="EMBL" id="MWN21194.1"/>
    </source>
</evidence>
<reference evidence="2 3" key="1">
    <citation type="submission" date="2019-12" db="EMBL/GenBank/DDBJ databases">
        <title>Complete genome sequence of Leuconostoc lactis strain AVN1 provides insights into metabolic potential.</title>
        <authorList>
            <person name="Besrour N."/>
            <person name="Najjari A."/>
            <person name="Fhoula I."/>
            <person name="Jaballah S."/>
            <person name="Klibi N."/>
            <person name="Ouzari H.I."/>
        </authorList>
    </citation>
    <scope>NUCLEOTIDE SEQUENCE [LARGE SCALE GENOMIC DNA]</scope>
    <source>
        <strain evidence="2 3">AVN1</strain>
    </source>
</reference>
<dbReference type="PANTHER" id="PTHR22642:SF2">
    <property type="entry name" value="PROTEIN LONG AFTER FAR-RED 3"/>
    <property type="match status" value="1"/>
</dbReference>
<dbReference type="Proteomes" id="UP000478636">
    <property type="component" value="Unassembled WGS sequence"/>
</dbReference>
<protein>
    <submittedName>
        <fullName evidence="2">Amidohydrolase family protein</fullName>
    </submittedName>
</protein>
<sequence length="528" mass="57491">MVTLLKSQAIFDVDTQTTFAGSIAVDGQKITAVYREPVDEAAFDLVRDFGDQMILPGFVDAHQHTYVISLVQAGALTPIDYGTVPEVLAQLADVAVFSGWKIAMGYYASEFGSDVPPTATDIDAVESETPVMLVAGDVHSIWLNSAALANIHVSEEDLAVAGGEIFRDESGQMTGFFTEGIATHILNQVLETLVESMPETYLNYFRELNQQGVTSVGVLAVSGRAEQDLVNEQLFKAIENDMTVRAALFPGMRQDETRLQALLADFENTDRVQIAGTKQFYDGVTSTQTAYMVDEYTPGSGEKGAPMLPDETLHALIARSNALDLPIRVHAIGDRAIRETLMAFEAAEKTAPLSAGKRNVIEHLEVFNPADLPRLQRTKAILSVQPSHALIGYELLWKEVGYHRLPWMFTFRDFLAHGATLAFSTDAPVVIGQTPLQTIFQAVTRRTLANKAGVGLGFDQGVTIGQAITAHTLHAAQANQQQNVGRIAPGYFADLAIVSQNLLTTPADQLLTVENVATMFDGQFVWEK</sequence>
<evidence type="ECO:0000259" key="1">
    <source>
        <dbReference type="Pfam" id="PF07969"/>
    </source>
</evidence>
<dbReference type="AlphaFoldDB" id="A0A6L7AAD5"/>
<dbReference type="SUPFAM" id="SSF51338">
    <property type="entry name" value="Composite domain of metallo-dependent hydrolases"/>
    <property type="match status" value="1"/>
</dbReference>
<dbReference type="CDD" id="cd01300">
    <property type="entry name" value="YtcJ_like"/>
    <property type="match status" value="1"/>
</dbReference>
<evidence type="ECO:0000313" key="3">
    <source>
        <dbReference type="Proteomes" id="UP000478636"/>
    </source>
</evidence>
<dbReference type="GO" id="GO:0016810">
    <property type="term" value="F:hydrolase activity, acting on carbon-nitrogen (but not peptide) bonds"/>
    <property type="evidence" value="ECO:0007669"/>
    <property type="project" value="InterPro"/>
</dbReference>
<accession>A0A6L7AAD5</accession>
<organism evidence="2 3">
    <name type="scientific">Leuconostoc lactis</name>
    <dbReference type="NCBI Taxonomy" id="1246"/>
    <lineage>
        <taxon>Bacteria</taxon>
        <taxon>Bacillati</taxon>
        <taxon>Bacillota</taxon>
        <taxon>Bacilli</taxon>
        <taxon>Lactobacillales</taxon>
        <taxon>Lactobacillaceae</taxon>
        <taxon>Leuconostoc</taxon>
    </lineage>
</organism>
<feature type="domain" description="Amidohydrolase 3" evidence="1">
    <location>
        <begin position="48"/>
        <end position="525"/>
    </location>
</feature>
<proteinExistence type="predicted"/>
<gene>
    <name evidence="2" type="ORF">GQS40_05855</name>
</gene>
<dbReference type="EMBL" id="WSZI01000013">
    <property type="protein sequence ID" value="MWN21194.1"/>
    <property type="molecule type" value="Genomic_DNA"/>
</dbReference>
<dbReference type="Gene3D" id="2.30.40.10">
    <property type="entry name" value="Urease, subunit C, domain 1"/>
    <property type="match status" value="1"/>
</dbReference>
<dbReference type="InterPro" id="IPR011059">
    <property type="entry name" value="Metal-dep_hydrolase_composite"/>
</dbReference>